<feature type="transmembrane region" description="Helical" evidence="2">
    <location>
        <begin position="115"/>
        <end position="133"/>
    </location>
</feature>
<organism evidence="3 4">
    <name type="scientific">Mycena chlorophos</name>
    <name type="common">Agaric fungus</name>
    <name type="synonym">Agaricus chlorophos</name>
    <dbReference type="NCBI Taxonomy" id="658473"/>
    <lineage>
        <taxon>Eukaryota</taxon>
        <taxon>Fungi</taxon>
        <taxon>Dikarya</taxon>
        <taxon>Basidiomycota</taxon>
        <taxon>Agaricomycotina</taxon>
        <taxon>Agaricomycetes</taxon>
        <taxon>Agaricomycetidae</taxon>
        <taxon>Agaricales</taxon>
        <taxon>Marasmiineae</taxon>
        <taxon>Mycenaceae</taxon>
        <taxon>Mycena</taxon>
    </lineage>
</organism>
<gene>
    <name evidence="3" type="ORF">HMN09_00923600</name>
</gene>
<comment type="caution">
    <text evidence="3">The sequence shown here is derived from an EMBL/GenBank/DDBJ whole genome shotgun (WGS) entry which is preliminary data.</text>
</comment>
<reference evidence="3" key="1">
    <citation type="submission" date="2020-05" db="EMBL/GenBank/DDBJ databases">
        <title>Mycena genomes resolve the evolution of fungal bioluminescence.</title>
        <authorList>
            <person name="Tsai I.J."/>
        </authorList>
    </citation>
    <scope>NUCLEOTIDE SEQUENCE</scope>
    <source>
        <strain evidence="3">110903Hualien_Pintung</strain>
    </source>
</reference>
<keyword evidence="2" id="KW-0812">Transmembrane</keyword>
<keyword evidence="2" id="KW-1133">Transmembrane helix</keyword>
<dbReference type="OrthoDB" id="3346251at2759"/>
<proteinExistence type="predicted"/>
<feature type="transmembrane region" description="Helical" evidence="2">
    <location>
        <begin position="161"/>
        <end position="183"/>
    </location>
</feature>
<dbReference type="EMBL" id="JACAZE010000013">
    <property type="protein sequence ID" value="KAF7300399.1"/>
    <property type="molecule type" value="Genomic_DNA"/>
</dbReference>
<dbReference type="AlphaFoldDB" id="A0A8H6W5V0"/>
<evidence type="ECO:0000256" key="1">
    <source>
        <dbReference type="SAM" id="MobiDB-lite"/>
    </source>
</evidence>
<feature type="transmembrane region" description="Helical" evidence="2">
    <location>
        <begin position="48"/>
        <end position="70"/>
    </location>
</feature>
<accession>A0A8H6W5V0</accession>
<feature type="region of interest" description="Disordered" evidence="1">
    <location>
        <begin position="312"/>
        <end position="357"/>
    </location>
</feature>
<name>A0A8H6W5V0_MYCCL</name>
<protein>
    <submittedName>
        <fullName evidence="3">Uncharacterized protein</fullName>
    </submittedName>
</protein>
<feature type="transmembrane region" description="Helical" evidence="2">
    <location>
        <begin position="204"/>
        <end position="222"/>
    </location>
</feature>
<dbReference type="Proteomes" id="UP000613580">
    <property type="component" value="Unassembled WGS sequence"/>
</dbReference>
<evidence type="ECO:0000256" key="2">
    <source>
        <dbReference type="SAM" id="Phobius"/>
    </source>
</evidence>
<evidence type="ECO:0000313" key="3">
    <source>
        <dbReference type="EMBL" id="KAF7300399.1"/>
    </source>
</evidence>
<feature type="transmembrane region" description="Helical" evidence="2">
    <location>
        <begin position="82"/>
        <end position="103"/>
    </location>
</feature>
<evidence type="ECO:0000313" key="4">
    <source>
        <dbReference type="Proteomes" id="UP000613580"/>
    </source>
</evidence>
<keyword evidence="4" id="KW-1185">Reference proteome</keyword>
<sequence length="357" mass="39451">MASSTSTVAASLRTSSLAVAAFDYLQTLPFEVRLVLEARKAGHVSTSFGLFLLIRYTSVLVLVTSNVSYFSTDFTPVSCARYFLLPTIFKLIQAMASQAILGVRVYNLSRQSRRMGWLVLVIYCITCVFQWGTSVNGKHPVFDAAVGNCASTSPNGEFGGWIFYTIAILYDFFTTALSGFLIMRMLPRGSSMLSRVFRMMLVDGLWYFIALCLTNLLSLGFYRATYLKFPLQPQQAQSLQTAAASLGYCLRWIMTQKLLIHLHEVAAERRLEAESRIEAFRTPTLKTYPYPPETTTFELTIPASESGNYEYGGASDLSSTLEEDGRHLARSQGNTPVVVGEKTTSSPPGHASNVGIS</sequence>
<keyword evidence="2" id="KW-0472">Membrane</keyword>